<protein>
    <submittedName>
        <fullName evidence="3">Rhodanese-like domain-containing protein</fullName>
    </submittedName>
</protein>
<dbReference type="InterPro" id="IPR036873">
    <property type="entry name" value="Rhodanese-like_dom_sf"/>
</dbReference>
<reference evidence="3 4" key="1">
    <citation type="submission" date="2016-10" db="EMBL/GenBank/DDBJ databases">
        <authorList>
            <person name="de Groot N.N."/>
        </authorList>
    </citation>
    <scope>NUCLEOTIDE SEQUENCE [LARGE SCALE GENOMIC DNA]</scope>
    <source>
        <strain evidence="3 4">DSM 1283</strain>
    </source>
</reference>
<dbReference type="STRING" id="1527.SAMN04489757_1362"/>
<dbReference type="OrthoDB" id="9800872at2"/>
<dbReference type="RefSeq" id="WP_091687886.1">
    <property type="nucleotide sequence ID" value="NZ_BAABFM010000061.1"/>
</dbReference>
<accession>A0A1I5HW85</accession>
<feature type="domain" description="Rhodanese" evidence="2">
    <location>
        <begin position="44"/>
        <end position="68"/>
    </location>
</feature>
<evidence type="ECO:0000259" key="2">
    <source>
        <dbReference type="PROSITE" id="PS50206"/>
    </source>
</evidence>
<evidence type="ECO:0000313" key="3">
    <source>
        <dbReference type="EMBL" id="SFO52555.1"/>
    </source>
</evidence>
<dbReference type="EMBL" id="FOWD01000036">
    <property type="protein sequence ID" value="SFO52555.1"/>
    <property type="molecule type" value="Genomic_DNA"/>
</dbReference>
<dbReference type="PROSITE" id="PS51257">
    <property type="entry name" value="PROKAR_LIPOPROTEIN"/>
    <property type="match status" value="1"/>
</dbReference>
<gene>
    <name evidence="3" type="ORF">SAMN04489757_1362</name>
</gene>
<dbReference type="SUPFAM" id="SSF52821">
    <property type="entry name" value="Rhodanese/Cell cycle control phosphatase"/>
    <property type="match status" value="1"/>
</dbReference>
<dbReference type="Proteomes" id="UP000198806">
    <property type="component" value="Unassembled WGS sequence"/>
</dbReference>
<sequence>MRKKLFLILSLTCTLIIMAGCGKKDEKTTHTTISAIEAKKMMDENRDIIILDVRSQEEYQEGHIEGAILTSGASAPFQLSK</sequence>
<name>A0A1I5HW85_9FIRM</name>
<organism evidence="3 4">
    <name type="scientific">Anaerocolumna aminovalerica</name>
    <dbReference type="NCBI Taxonomy" id="1527"/>
    <lineage>
        <taxon>Bacteria</taxon>
        <taxon>Bacillati</taxon>
        <taxon>Bacillota</taxon>
        <taxon>Clostridia</taxon>
        <taxon>Lachnospirales</taxon>
        <taxon>Lachnospiraceae</taxon>
        <taxon>Anaerocolumna</taxon>
    </lineage>
</organism>
<dbReference type="Gene3D" id="3.40.250.10">
    <property type="entry name" value="Rhodanese-like domain"/>
    <property type="match status" value="1"/>
</dbReference>
<keyword evidence="4" id="KW-1185">Reference proteome</keyword>
<dbReference type="PROSITE" id="PS50206">
    <property type="entry name" value="RHODANESE_3"/>
    <property type="match status" value="1"/>
</dbReference>
<keyword evidence="1" id="KW-0732">Signal</keyword>
<feature type="signal peptide" evidence="1">
    <location>
        <begin position="1"/>
        <end position="19"/>
    </location>
</feature>
<feature type="chain" id="PRO_5039509485" evidence="1">
    <location>
        <begin position="20"/>
        <end position="81"/>
    </location>
</feature>
<evidence type="ECO:0000313" key="4">
    <source>
        <dbReference type="Proteomes" id="UP000198806"/>
    </source>
</evidence>
<dbReference type="AlphaFoldDB" id="A0A1I5HW85"/>
<proteinExistence type="predicted"/>
<evidence type="ECO:0000256" key="1">
    <source>
        <dbReference type="SAM" id="SignalP"/>
    </source>
</evidence>
<dbReference type="Pfam" id="PF00581">
    <property type="entry name" value="Rhodanese"/>
    <property type="match status" value="1"/>
</dbReference>
<dbReference type="CDD" id="cd00158">
    <property type="entry name" value="RHOD"/>
    <property type="match status" value="1"/>
</dbReference>
<dbReference type="InterPro" id="IPR001763">
    <property type="entry name" value="Rhodanese-like_dom"/>
</dbReference>